<name>A0P1X2_ROSAI</name>
<evidence type="ECO:0000259" key="1">
    <source>
        <dbReference type="Pfam" id="PF00561"/>
    </source>
</evidence>
<accession>A0P1X2</accession>
<dbReference type="EMBL" id="AAUW01000024">
    <property type="protein sequence ID" value="EAV41048.1"/>
    <property type="molecule type" value="Genomic_DNA"/>
</dbReference>
<dbReference type="ESTHER" id="9rhob-a0p1x2">
    <property type="family name" value="6_AlphaBeta_hydrolase"/>
</dbReference>
<dbReference type="InterPro" id="IPR029058">
    <property type="entry name" value="AB_hydrolase_fold"/>
</dbReference>
<dbReference type="PANTHER" id="PTHR43798">
    <property type="entry name" value="MONOACYLGLYCEROL LIPASE"/>
    <property type="match status" value="1"/>
</dbReference>
<dbReference type="PANTHER" id="PTHR43798:SF33">
    <property type="entry name" value="HYDROLASE, PUTATIVE (AFU_ORTHOLOGUE AFUA_2G14860)-RELATED"/>
    <property type="match status" value="1"/>
</dbReference>
<dbReference type="GO" id="GO:0016020">
    <property type="term" value="C:membrane"/>
    <property type="evidence" value="ECO:0007669"/>
    <property type="project" value="TreeGrafter"/>
</dbReference>
<dbReference type="InterPro" id="IPR000073">
    <property type="entry name" value="AB_hydrolase_1"/>
</dbReference>
<dbReference type="eggNOG" id="COG0596">
    <property type="taxonomic scope" value="Bacteria"/>
</dbReference>
<proteinExistence type="predicted"/>
<protein>
    <submittedName>
        <fullName evidence="2">Putative 3-oxoadipate enol-lactone hydrolase/4-carboxymuconolactone decarboxylase</fullName>
    </submittedName>
</protein>
<sequence length="291" mass="31632">MIYLHFSFDADSAVSVHDESRHIKSENRFMSKIEYLQHDGARVGYRDDGEGRPLVLVHGTGGDGEANFSGLMPYLSARRVIRPDYAGAGLTDDPATALTLDRLAGQVLAAVDHSGVESFDLLGFSLGAAVAARLAVRQPARIERLILVGGFVSGADPRSQLQFQHWADLARRDPASLARLMLLTGFSRAFLAGVDDMESVVAEMVASSNWQGIARQAELDLQVDVSSDLADIRAHTLVLGNQQDQMVDPKASIALADGIGRTTLDWIDGPHLALMETPKLIVELLTRFFHD</sequence>
<comment type="caution">
    <text evidence="2">The sequence shown here is derived from an EMBL/GenBank/DDBJ whole genome shotgun (WGS) entry which is preliminary data.</text>
</comment>
<keyword evidence="2" id="KW-0378">Hydrolase</keyword>
<evidence type="ECO:0000313" key="2">
    <source>
        <dbReference type="EMBL" id="EAV41048.1"/>
    </source>
</evidence>
<dbReference type="Proteomes" id="UP000004848">
    <property type="component" value="Unassembled WGS sequence"/>
</dbReference>
<evidence type="ECO:0000313" key="3">
    <source>
        <dbReference type="Proteomes" id="UP000004848"/>
    </source>
</evidence>
<dbReference type="AlphaFoldDB" id="A0P1X2"/>
<feature type="domain" description="AB hydrolase-1" evidence="1">
    <location>
        <begin position="53"/>
        <end position="277"/>
    </location>
</feature>
<dbReference type="Gene3D" id="3.40.50.1820">
    <property type="entry name" value="alpha/beta hydrolase"/>
    <property type="match status" value="1"/>
</dbReference>
<dbReference type="InterPro" id="IPR050266">
    <property type="entry name" value="AB_hydrolase_sf"/>
</dbReference>
<dbReference type="Pfam" id="PF00561">
    <property type="entry name" value="Abhydrolase_1"/>
    <property type="match status" value="1"/>
</dbReference>
<dbReference type="SUPFAM" id="SSF53474">
    <property type="entry name" value="alpha/beta-Hydrolases"/>
    <property type="match status" value="1"/>
</dbReference>
<dbReference type="GO" id="GO:0016787">
    <property type="term" value="F:hydrolase activity"/>
    <property type="evidence" value="ECO:0007669"/>
    <property type="project" value="UniProtKB-KW"/>
</dbReference>
<organism evidence="2 3">
    <name type="scientific">Roseibium aggregatum (strain ATCC 25650 / DSM 13394 / JCM 20685 / NBRC 16684 / NCIMB 2208 / IAM 12614 / B1)</name>
    <name type="common">Stappia aggregata</name>
    <dbReference type="NCBI Taxonomy" id="384765"/>
    <lineage>
        <taxon>Bacteria</taxon>
        <taxon>Pseudomonadati</taxon>
        <taxon>Pseudomonadota</taxon>
        <taxon>Alphaproteobacteria</taxon>
        <taxon>Hyphomicrobiales</taxon>
        <taxon>Stappiaceae</taxon>
        <taxon>Roseibium</taxon>
    </lineage>
</organism>
<gene>
    <name evidence="2" type="ORF">SIAM614_30001</name>
</gene>
<reference evidence="2 3" key="1">
    <citation type="submission" date="2006-05" db="EMBL/GenBank/DDBJ databases">
        <authorList>
            <person name="King G."/>
            <person name="Ferriera S."/>
            <person name="Johnson J."/>
            <person name="Kravitz S."/>
            <person name="Beeson K."/>
            <person name="Sutton G."/>
            <person name="Rogers Y.-H."/>
            <person name="Friedman R."/>
            <person name="Frazier M."/>
            <person name="Venter J.C."/>
        </authorList>
    </citation>
    <scope>NUCLEOTIDE SEQUENCE [LARGE SCALE GENOMIC DNA]</scope>
    <source>
        <strain evidence="3">ATCC 25650 / DSM 13394 / JCM 20685 / NBRC 16684 / NCIMB 2208 / IAM 12614 / B1</strain>
    </source>
</reference>
<dbReference type="PRINTS" id="PR00111">
    <property type="entry name" value="ABHYDROLASE"/>
</dbReference>